<gene>
    <name evidence="1" type="ORF">ALC56_14664</name>
</gene>
<protein>
    <submittedName>
        <fullName evidence="1">Uncharacterized protein</fullName>
    </submittedName>
</protein>
<reference evidence="1 2" key="1">
    <citation type="submission" date="2016-03" db="EMBL/GenBank/DDBJ databases">
        <title>Trachymyrmex septentrionalis WGS genome.</title>
        <authorList>
            <person name="Nygaard S."/>
            <person name="Hu H."/>
            <person name="Boomsma J."/>
            <person name="Zhang G."/>
        </authorList>
    </citation>
    <scope>NUCLEOTIDE SEQUENCE [LARGE SCALE GENOMIC DNA]</scope>
    <source>
        <strain evidence="1">Tsep2-gDNA-1</strain>
        <tissue evidence="1">Whole body</tissue>
    </source>
</reference>
<dbReference type="EMBL" id="KQ981993">
    <property type="protein sequence ID" value="KYN30852.1"/>
    <property type="molecule type" value="Genomic_DNA"/>
</dbReference>
<dbReference type="Proteomes" id="UP000078541">
    <property type="component" value="Unassembled WGS sequence"/>
</dbReference>
<name>A0A195ESH0_9HYME</name>
<dbReference type="AlphaFoldDB" id="A0A195ESH0"/>
<sequence>TMCSRICCNCKLTNFSSSIVCLIRHNWTPFYPDFHGERISLPGECIVLDVGAFLERRDAAYRCAEDEQMIRSRIKCTRGAFSGVHCCPQSAGVNEGQKNEEERIHRPDGQLAFRRATLIDT</sequence>
<evidence type="ECO:0000313" key="2">
    <source>
        <dbReference type="Proteomes" id="UP000078541"/>
    </source>
</evidence>
<keyword evidence="2" id="KW-1185">Reference proteome</keyword>
<accession>A0A195ESH0</accession>
<proteinExistence type="predicted"/>
<organism evidence="1 2">
    <name type="scientific">Trachymyrmex septentrionalis</name>
    <dbReference type="NCBI Taxonomy" id="34720"/>
    <lineage>
        <taxon>Eukaryota</taxon>
        <taxon>Metazoa</taxon>
        <taxon>Ecdysozoa</taxon>
        <taxon>Arthropoda</taxon>
        <taxon>Hexapoda</taxon>
        <taxon>Insecta</taxon>
        <taxon>Pterygota</taxon>
        <taxon>Neoptera</taxon>
        <taxon>Endopterygota</taxon>
        <taxon>Hymenoptera</taxon>
        <taxon>Apocrita</taxon>
        <taxon>Aculeata</taxon>
        <taxon>Formicoidea</taxon>
        <taxon>Formicidae</taxon>
        <taxon>Myrmicinae</taxon>
        <taxon>Trachymyrmex</taxon>
    </lineage>
</organism>
<evidence type="ECO:0000313" key="1">
    <source>
        <dbReference type="EMBL" id="KYN30852.1"/>
    </source>
</evidence>
<feature type="non-terminal residue" evidence="1">
    <location>
        <position position="1"/>
    </location>
</feature>